<dbReference type="Pfam" id="PF19863">
    <property type="entry name" value="DUF6337"/>
    <property type="match status" value="1"/>
</dbReference>
<dbReference type="Proteomes" id="UP000335496">
    <property type="component" value="Unassembled WGS sequence"/>
</dbReference>
<feature type="transmembrane region" description="Helical" evidence="1">
    <location>
        <begin position="58"/>
        <end position="81"/>
    </location>
</feature>
<evidence type="ECO:0000313" key="3">
    <source>
        <dbReference type="EMBL" id="QUT46379.1"/>
    </source>
</evidence>
<dbReference type="RefSeq" id="WP_004290442.1">
    <property type="nucleotide sequence ID" value="NZ_CABKNQ010000018.1"/>
</dbReference>
<feature type="transmembrane region" description="Helical" evidence="1">
    <location>
        <begin position="136"/>
        <end position="154"/>
    </location>
</feature>
<evidence type="ECO:0000313" key="5">
    <source>
        <dbReference type="Proteomes" id="UP000291917"/>
    </source>
</evidence>
<dbReference type="InterPro" id="IPR045918">
    <property type="entry name" value="DUF6337"/>
</dbReference>
<reference evidence="2 6" key="1">
    <citation type="journal article" date="2019" name="Nat. Med.">
        <title>A library of human gut bacterial isolates paired with longitudinal multiomics data enables mechanistic microbiome research.</title>
        <authorList>
            <person name="Poyet M."/>
            <person name="Groussin M."/>
            <person name="Gibbons S.M."/>
            <person name="Avila-Pacheco J."/>
            <person name="Jiang X."/>
            <person name="Kearney S.M."/>
            <person name="Perrotta A.R."/>
            <person name="Berdy B."/>
            <person name="Zhao S."/>
            <person name="Lieberman T.D."/>
            <person name="Swanson P.K."/>
            <person name="Smith M."/>
            <person name="Roesemann S."/>
            <person name="Alexander J.E."/>
            <person name="Rich S.A."/>
            <person name="Livny J."/>
            <person name="Vlamakis H."/>
            <person name="Clish C."/>
            <person name="Bullock K."/>
            <person name="Deik A."/>
            <person name="Scott J."/>
            <person name="Pierce K.A."/>
            <person name="Xavier R.J."/>
            <person name="Alm E.J."/>
        </authorList>
    </citation>
    <scope>NUCLEOTIDE SEQUENCE [LARGE SCALE GENOMIC DNA]</scope>
    <source>
        <strain evidence="2 6">BIOML-A1</strain>
    </source>
</reference>
<accession>A0A415S379</accession>
<proteinExistence type="predicted"/>
<keyword evidence="1" id="KW-0812">Transmembrane</keyword>
<feature type="transmembrane region" description="Helical" evidence="1">
    <location>
        <begin position="102"/>
        <end position="124"/>
    </location>
</feature>
<feature type="transmembrane region" description="Helical" evidence="1">
    <location>
        <begin position="211"/>
        <end position="236"/>
    </location>
</feature>
<sequence length="402" mass="46210">MPVLLLTLETLLFIAIDRKMYGTFYTPTIFLSVPYLCIVFVFILFADNFNFYSLYLPSVYIWCIGLALYWLVGYILSLCLLRKTINNKTPFKQKIYIPQDALIFSSIIALLVDLGLVYAAIKIAPIGSDEFKDFCGTGLIAHMAVYLRFVILWFICADNIVLKRNIILKWFVILSTVFYAVAYSTKGSIVLVLLSVIIIRKIILNKSMKIFHLLLLVISSLFVFFISYSIVFGYAAPWNFIFNHTFFYFVSSIASFSQYCKINAPIDISVETLFMPVVNFYYKLMGIPLEKVYSDLWTAVGPGMESNVKTFFGTIFIYGGIWGGIFTVIVYSLVGHLLLVCSLKKNQFALFLYCICLAALTLGWFDLFFNMIAFYEYIIFAILLSLVYAVKKYYIEICEKKY</sequence>
<reference evidence="4 5" key="2">
    <citation type="journal article" date="2019" name="Science, e1252229">
        <title>Invertible promoters mediate bacterial phase variation, antibiotic resistance, and host adaptation in the gut.</title>
        <authorList>
            <person name="Jiang X."/>
            <person name="Hall A.B."/>
            <person name="Arthur T.D."/>
            <person name="Plichta D.R."/>
            <person name="Covington C.T."/>
            <person name="Poyet M."/>
            <person name="Crothers J."/>
            <person name="Moses P.L."/>
            <person name="Tolonen A.C."/>
            <person name="Vlamakis H."/>
            <person name="Alm E.J."/>
            <person name="Xavier R.J."/>
        </authorList>
    </citation>
    <scope>NUCLEOTIDE SEQUENCE [LARGE SCALE GENOMIC DNA]</scope>
    <source>
        <strain evidence="5">bj_0095</strain>
        <strain evidence="4">Bj_0095</strain>
    </source>
</reference>
<dbReference type="KEGG" id="beg:INE88_03208"/>
<dbReference type="Proteomes" id="UP000679226">
    <property type="component" value="Chromosome"/>
</dbReference>
<reference evidence="3" key="3">
    <citation type="journal article" date="2021" name="PLoS Genet.">
        <title>Mobile Type VI secretion system loci of the gut Bacteroidales display extensive intra-ecosystem transfer, multi-species spread and geographical clustering.</title>
        <authorList>
            <person name="Garcia-Bayona L."/>
            <person name="Coyne M.J."/>
            <person name="Comstock L.E."/>
        </authorList>
    </citation>
    <scope>NUCLEOTIDE SEQUENCE</scope>
    <source>
        <strain evidence="3">CL11T00C20</strain>
    </source>
</reference>
<feature type="transmembrane region" description="Helical" evidence="1">
    <location>
        <begin position="24"/>
        <end position="46"/>
    </location>
</feature>
<keyword evidence="6" id="KW-1185">Reference proteome</keyword>
<dbReference type="EMBL" id="CP072227">
    <property type="protein sequence ID" value="QUT46379.1"/>
    <property type="molecule type" value="Genomic_DNA"/>
</dbReference>
<keyword evidence="1" id="KW-1133">Transmembrane helix</keyword>
<name>A0A415S379_9BACE</name>
<dbReference type="AlphaFoldDB" id="A0A415S379"/>
<dbReference type="GeneID" id="93071595"/>
<organism evidence="4 5">
    <name type="scientific">Bacteroides eggerthii</name>
    <dbReference type="NCBI Taxonomy" id="28111"/>
    <lineage>
        <taxon>Bacteria</taxon>
        <taxon>Pseudomonadati</taxon>
        <taxon>Bacteroidota</taxon>
        <taxon>Bacteroidia</taxon>
        <taxon>Bacteroidales</taxon>
        <taxon>Bacteroidaceae</taxon>
        <taxon>Bacteroides</taxon>
    </lineage>
</organism>
<evidence type="ECO:0000313" key="4">
    <source>
        <dbReference type="EMBL" id="RYT73803.1"/>
    </source>
</evidence>
<dbReference type="EMBL" id="RCXL01000012">
    <property type="protein sequence ID" value="RYT73803.1"/>
    <property type="molecule type" value="Genomic_DNA"/>
</dbReference>
<keyword evidence="1" id="KW-0472">Membrane</keyword>
<protein>
    <submittedName>
        <fullName evidence="3 4">Oligosaccharide repeat unit polymerase</fullName>
    </submittedName>
</protein>
<feature type="transmembrane region" description="Helical" evidence="1">
    <location>
        <begin position="371"/>
        <end position="390"/>
    </location>
</feature>
<dbReference type="Proteomes" id="UP000291917">
    <property type="component" value="Unassembled WGS sequence"/>
</dbReference>
<dbReference type="NCBIfam" id="TIGR04370">
    <property type="entry name" value="glyco_rpt_poly"/>
    <property type="match status" value="1"/>
</dbReference>
<feature type="transmembrane region" description="Helical" evidence="1">
    <location>
        <begin position="166"/>
        <end position="182"/>
    </location>
</feature>
<evidence type="ECO:0000313" key="6">
    <source>
        <dbReference type="Proteomes" id="UP000335496"/>
    </source>
</evidence>
<feature type="transmembrane region" description="Helical" evidence="1">
    <location>
        <begin position="315"/>
        <end position="341"/>
    </location>
</feature>
<feature type="transmembrane region" description="Helical" evidence="1">
    <location>
        <begin position="188"/>
        <end position="204"/>
    </location>
</feature>
<feature type="transmembrane region" description="Helical" evidence="1">
    <location>
        <begin position="348"/>
        <end position="365"/>
    </location>
</feature>
<dbReference type="EMBL" id="VVZX01000011">
    <property type="protein sequence ID" value="KAA5273885.1"/>
    <property type="molecule type" value="Genomic_DNA"/>
</dbReference>
<evidence type="ECO:0000313" key="2">
    <source>
        <dbReference type="EMBL" id="KAA5273885.1"/>
    </source>
</evidence>
<gene>
    <name evidence="4" type="ORF">EAJ03_09270</name>
    <name evidence="2" type="ORF">F2Z23_09830</name>
    <name evidence="3" type="ORF">INE88_03208</name>
</gene>
<evidence type="ECO:0000256" key="1">
    <source>
        <dbReference type="SAM" id="Phobius"/>
    </source>
</evidence>